<organism evidence="1 2">
    <name type="scientific">[Clostridium] methylpentosum DSM 5476</name>
    <dbReference type="NCBI Taxonomy" id="537013"/>
    <lineage>
        <taxon>Bacteria</taxon>
        <taxon>Bacillati</taxon>
        <taxon>Bacillota</taxon>
        <taxon>Clostridia</taxon>
        <taxon>Eubacteriales</taxon>
        <taxon>Oscillospiraceae</taxon>
        <taxon>Oscillospiraceae incertae sedis</taxon>
    </lineage>
</organism>
<gene>
    <name evidence="1" type="ORF">CLOSTMETH_01929</name>
</gene>
<dbReference type="AlphaFoldDB" id="C0EDK2"/>
<protein>
    <submittedName>
        <fullName evidence="1">Uncharacterized protein</fullName>
    </submittedName>
</protein>
<accession>C0EDK2</accession>
<dbReference type="EMBL" id="ACEC01000064">
    <property type="protein sequence ID" value="EEG30409.1"/>
    <property type="molecule type" value="Genomic_DNA"/>
</dbReference>
<dbReference type="STRING" id="537013.CLOSTMETH_01929"/>
<evidence type="ECO:0000313" key="1">
    <source>
        <dbReference type="EMBL" id="EEG30409.1"/>
    </source>
</evidence>
<proteinExistence type="predicted"/>
<dbReference type="HOGENOM" id="CLU_2258859_0_0_9"/>
<evidence type="ECO:0000313" key="2">
    <source>
        <dbReference type="Proteomes" id="UP000003340"/>
    </source>
</evidence>
<comment type="caution">
    <text evidence="1">The sequence shown here is derived from an EMBL/GenBank/DDBJ whole genome shotgun (WGS) entry which is preliminary data.</text>
</comment>
<sequence>MFEFLVAFGSEVGAVYAATTEQMLFMLADDSWQPEAVDTFSDATQSLNEIGRRNLFEKQMVETSTQRIAGCLCYDVNCADFRIEGERRRWDRTNRHESAGRIF</sequence>
<name>C0EDK2_9FIRM</name>
<reference evidence="1 2" key="2">
    <citation type="submission" date="2009-02" db="EMBL/GenBank/DDBJ databases">
        <title>Draft genome sequence of Clostridium methylpentosum (DSM 5476).</title>
        <authorList>
            <person name="Sudarsanam P."/>
            <person name="Ley R."/>
            <person name="Guruge J."/>
            <person name="Turnbaugh P.J."/>
            <person name="Mahowald M."/>
            <person name="Liep D."/>
            <person name="Gordon J."/>
        </authorList>
    </citation>
    <scope>NUCLEOTIDE SEQUENCE [LARGE SCALE GENOMIC DNA]</scope>
    <source>
        <strain evidence="1 2">DSM 5476</strain>
    </source>
</reference>
<reference evidence="1 2" key="1">
    <citation type="submission" date="2009-01" db="EMBL/GenBank/DDBJ databases">
        <authorList>
            <person name="Fulton L."/>
            <person name="Clifton S."/>
            <person name="Fulton B."/>
            <person name="Xu J."/>
            <person name="Minx P."/>
            <person name="Pepin K.H."/>
            <person name="Johnson M."/>
            <person name="Bhonagiri V."/>
            <person name="Nash W.E."/>
            <person name="Mardis E.R."/>
            <person name="Wilson R.K."/>
        </authorList>
    </citation>
    <scope>NUCLEOTIDE SEQUENCE [LARGE SCALE GENOMIC DNA]</scope>
    <source>
        <strain evidence="1 2">DSM 5476</strain>
    </source>
</reference>
<keyword evidence="2" id="KW-1185">Reference proteome</keyword>
<dbReference type="Proteomes" id="UP000003340">
    <property type="component" value="Unassembled WGS sequence"/>
</dbReference>